<dbReference type="EMBL" id="FLLR01000025">
    <property type="protein sequence ID" value="SBO14364.1"/>
    <property type="molecule type" value="Genomic_DNA"/>
</dbReference>
<evidence type="ECO:0000313" key="2">
    <source>
        <dbReference type="EMBL" id="CEG20356.1"/>
    </source>
</evidence>
<organism evidence="2 4">
    <name type="scientific">Anaplasma phagocytophilum</name>
    <name type="common">Ehrlichia phagocytophila</name>
    <dbReference type="NCBI Taxonomy" id="948"/>
    <lineage>
        <taxon>Bacteria</taxon>
        <taxon>Pseudomonadati</taxon>
        <taxon>Pseudomonadota</taxon>
        <taxon>Alphaproteobacteria</taxon>
        <taxon>Rickettsiales</taxon>
        <taxon>Anaplasmataceae</taxon>
        <taxon>Anaplasma</taxon>
        <taxon>phagocytophilum group</taxon>
    </lineage>
</organism>
<dbReference type="AlphaFoldDB" id="A0A098EG82"/>
<dbReference type="Proteomes" id="UP000078419">
    <property type="component" value="Unassembled WGS sequence"/>
</dbReference>
<dbReference type="GO" id="GO:0016226">
    <property type="term" value="P:iron-sulfur cluster assembly"/>
    <property type="evidence" value="ECO:0007669"/>
    <property type="project" value="TreeGrafter"/>
</dbReference>
<dbReference type="PANTHER" id="PTHR46230:SF7">
    <property type="entry name" value="BOLA-LIKE PROTEIN 1"/>
    <property type="match status" value="1"/>
</dbReference>
<reference evidence="2 4" key="1">
    <citation type="submission" date="2014-09" db="EMBL/GenBank/DDBJ databases">
        <authorList>
            <person name="Loux Valentin"/>
            <person name="Dugat Thibaut"/>
        </authorList>
    </citation>
    <scope>NUCLEOTIDE SEQUENCE [LARGE SCALE GENOMIC DNA]</scope>
    <source>
        <strain evidence="2 4">BOV-10_179</strain>
    </source>
</reference>
<evidence type="ECO:0000313" key="4">
    <source>
        <dbReference type="Proteomes" id="UP000055047"/>
    </source>
</evidence>
<name>A0A098EG82_ANAPH</name>
<dbReference type="Gene3D" id="3.10.20.90">
    <property type="entry name" value="Phosphatidylinositol 3-kinase Catalytic Subunit, Chain A, domain 1"/>
    <property type="match status" value="1"/>
</dbReference>
<dbReference type="Pfam" id="PF01722">
    <property type="entry name" value="BolA"/>
    <property type="match status" value="1"/>
</dbReference>
<comment type="similarity">
    <text evidence="1">Belongs to the BolA/IbaG family.</text>
</comment>
<evidence type="ECO:0000256" key="1">
    <source>
        <dbReference type="RuleBase" id="RU003860"/>
    </source>
</evidence>
<reference evidence="5" key="2">
    <citation type="submission" date="2016-03" db="EMBL/GenBank/DDBJ databases">
        <authorList>
            <person name="Loux Valentin"/>
        </authorList>
    </citation>
    <scope>NUCLEOTIDE SEQUENCE [LARGE SCALE GENOMIC DNA]</scope>
    <source>
        <strain evidence="5">C1</strain>
    </source>
</reference>
<dbReference type="InterPro" id="IPR002634">
    <property type="entry name" value="BolA"/>
</dbReference>
<proteinExistence type="inferred from homology"/>
<dbReference type="PIRSF" id="PIRSF003113">
    <property type="entry name" value="BolA"/>
    <property type="match status" value="1"/>
</dbReference>
<protein>
    <submittedName>
        <fullName evidence="2">BolA-like protein</fullName>
    </submittedName>
    <submittedName>
        <fullName evidence="3">Transcriptional regulator BolA</fullName>
    </submittedName>
</protein>
<dbReference type="SUPFAM" id="SSF82657">
    <property type="entry name" value="BolA-like"/>
    <property type="match status" value="1"/>
</dbReference>
<dbReference type="EMBL" id="CCXQ01000003">
    <property type="protein sequence ID" value="CEG20356.1"/>
    <property type="molecule type" value="Genomic_DNA"/>
</dbReference>
<gene>
    <name evidence="2" type="primary">bolA</name>
    <name evidence="3" type="ORF">ANAPC1_00715</name>
    <name evidence="2" type="ORF">ANAPHAGO_00204</name>
</gene>
<sequence>MNSNRRLTGSAVSGKTLTSKDRTNAYLQIAAAIECKILDKLGNASVEIVNESDNHIGHLGSAGYAVSHLRVTVISDYFSGMTRLERHRLLHQILEDEIKTLHSITFLLQTNSELSH</sequence>
<dbReference type="Proteomes" id="UP000055047">
    <property type="component" value="Unassembled WGS sequence"/>
</dbReference>
<dbReference type="RefSeq" id="WP_081080873.1">
    <property type="nucleotide sequence ID" value="NZ_CCXQ01000003.1"/>
</dbReference>
<evidence type="ECO:0000313" key="3">
    <source>
        <dbReference type="EMBL" id="SBO14364.1"/>
    </source>
</evidence>
<reference evidence="3" key="3">
    <citation type="submission" date="2016-03" db="EMBL/GenBank/DDBJ databases">
        <authorList>
            <person name="Loux V."/>
        </authorList>
    </citation>
    <scope>NUCLEOTIDE SEQUENCE</scope>
    <source>
        <strain evidence="3">C1</strain>
    </source>
</reference>
<dbReference type="InterPro" id="IPR036065">
    <property type="entry name" value="BolA-like_sf"/>
</dbReference>
<accession>A0A098EG82</accession>
<dbReference type="PANTHER" id="PTHR46230">
    <property type="match status" value="1"/>
</dbReference>
<evidence type="ECO:0000313" key="5">
    <source>
        <dbReference type="Proteomes" id="UP000078419"/>
    </source>
</evidence>